<name>A0ABW5M4C0_9BACT</name>
<dbReference type="RefSeq" id="WP_381523761.1">
    <property type="nucleotide sequence ID" value="NZ_JBHULN010000008.1"/>
</dbReference>
<accession>A0ABW5M4C0</accession>
<organism evidence="1 2">
    <name type="scientific">Spirosoma soli</name>
    <dbReference type="NCBI Taxonomy" id="1770529"/>
    <lineage>
        <taxon>Bacteria</taxon>
        <taxon>Pseudomonadati</taxon>
        <taxon>Bacteroidota</taxon>
        <taxon>Cytophagia</taxon>
        <taxon>Cytophagales</taxon>
        <taxon>Cytophagaceae</taxon>
        <taxon>Spirosoma</taxon>
    </lineage>
</organism>
<comment type="caution">
    <text evidence="1">The sequence shown here is derived from an EMBL/GenBank/DDBJ whole genome shotgun (WGS) entry which is preliminary data.</text>
</comment>
<reference evidence="2" key="1">
    <citation type="journal article" date="2019" name="Int. J. Syst. Evol. Microbiol.">
        <title>The Global Catalogue of Microorganisms (GCM) 10K type strain sequencing project: providing services to taxonomists for standard genome sequencing and annotation.</title>
        <authorList>
            <consortium name="The Broad Institute Genomics Platform"/>
            <consortium name="The Broad Institute Genome Sequencing Center for Infectious Disease"/>
            <person name="Wu L."/>
            <person name="Ma J."/>
        </authorList>
    </citation>
    <scope>NUCLEOTIDE SEQUENCE [LARGE SCALE GENOMIC DNA]</scope>
    <source>
        <strain evidence="2">KCTC 42805</strain>
    </source>
</reference>
<sequence>MNRFTVFVVLVTACQTVYAQPRVPKADYAVYEAGLPTKSYGRDNRFYLLPKTVPIYRIKNLKIWYQPRLTPAELRNRRPPSDSLWIWEDTLQASEWRQLLLRFNTLDTSDTLLLDKTQFRVMPVYSWPTDAERHRQQTRDTIRSDDPLVLFQKLARFDAIPIEPYYNVLSQITYSPDGHTAMFYYAHYCGSRCGSGGLVFLKQVNGLWTHYYTHQIWIS</sequence>
<protein>
    <submittedName>
        <fullName evidence="1">Uncharacterized protein</fullName>
    </submittedName>
</protein>
<keyword evidence="2" id="KW-1185">Reference proteome</keyword>
<evidence type="ECO:0000313" key="2">
    <source>
        <dbReference type="Proteomes" id="UP001597469"/>
    </source>
</evidence>
<proteinExistence type="predicted"/>
<gene>
    <name evidence="1" type="ORF">ACFSUS_14545</name>
</gene>
<dbReference type="Proteomes" id="UP001597469">
    <property type="component" value="Unassembled WGS sequence"/>
</dbReference>
<dbReference type="EMBL" id="JBHULN010000008">
    <property type="protein sequence ID" value="MFD2571860.1"/>
    <property type="molecule type" value="Genomic_DNA"/>
</dbReference>
<evidence type="ECO:0000313" key="1">
    <source>
        <dbReference type="EMBL" id="MFD2571860.1"/>
    </source>
</evidence>